<evidence type="ECO:0000256" key="1">
    <source>
        <dbReference type="SAM" id="MobiDB-lite"/>
    </source>
</evidence>
<proteinExistence type="predicted"/>
<gene>
    <name evidence="2" type="ORF">Tci_197295</name>
</gene>
<protein>
    <submittedName>
        <fullName evidence="2">Uncharacterized protein</fullName>
    </submittedName>
</protein>
<name>A0A699GVI0_TANCI</name>
<feature type="region of interest" description="Disordered" evidence="1">
    <location>
        <begin position="56"/>
        <end position="95"/>
    </location>
</feature>
<sequence length="95" mass="10918">MLILKLQRHTKASRFKKAYELKTKTFSNSDVKDLFSETKLGGRLIEGFQDDAKYEHVGQDTISQGGKDRKDKEEKDLKISELKTNSKDDDKDHTA</sequence>
<comment type="caution">
    <text evidence="2">The sequence shown here is derived from an EMBL/GenBank/DDBJ whole genome shotgun (WGS) entry which is preliminary data.</text>
</comment>
<accession>A0A699GVI0</accession>
<dbReference type="AlphaFoldDB" id="A0A699GVI0"/>
<evidence type="ECO:0000313" key="2">
    <source>
        <dbReference type="EMBL" id="GEW25319.1"/>
    </source>
</evidence>
<dbReference type="EMBL" id="BKCJ010050934">
    <property type="protein sequence ID" value="GEW25319.1"/>
    <property type="molecule type" value="Genomic_DNA"/>
</dbReference>
<reference evidence="2" key="1">
    <citation type="journal article" date="2019" name="Sci. Rep.">
        <title>Draft genome of Tanacetum cinerariifolium, the natural source of mosquito coil.</title>
        <authorList>
            <person name="Yamashiro T."/>
            <person name="Shiraishi A."/>
            <person name="Satake H."/>
            <person name="Nakayama K."/>
        </authorList>
    </citation>
    <scope>NUCLEOTIDE SEQUENCE</scope>
</reference>
<organism evidence="2">
    <name type="scientific">Tanacetum cinerariifolium</name>
    <name type="common">Dalmatian daisy</name>
    <name type="synonym">Chrysanthemum cinerariifolium</name>
    <dbReference type="NCBI Taxonomy" id="118510"/>
    <lineage>
        <taxon>Eukaryota</taxon>
        <taxon>Viridiplantae</taxon>
        <taxon>Streptophyta</taxon>
        <taxon>Embryophyta</taxon>
        <taxon>Tracheophyta</taxon>
        <taxon>Spermatophyta</taxon>
        <taxon>Magnoliopsida</taxon>
        <taxon>eudicotyledons</taxon>
        <taxon>Gunneridae</taxon>
        <taxon>Pentapetalae</taxon>
        <taxon>asterids</taxon>
        <taxon>campanulids</taxon>
        <taxon>Asterales</taxon>
        <taxon>Asteraceae</taxon>
        <taxon>Asteroideae</taxon>
        <taxon>Anthemideae</taxon>
        <taxon>Anthemidinae</taxon>
        <taxon>Tanacetum</taxon>
    </lineage>
</organism>
<feature type="compositionally biased region" description="Basic and acidic residues" evidence="1">
    <location>
        <begin position="66"/>
        <end position="95"/>
    </location>
</feature>